<evidence type="ECO:0000313" key="2">
    <source>
        <dbReference type="Proteomes" id="UP000198131"/>
    </source>
</evidence>
<name>A0A212T526_9BACT</name>
<gene>
    <name evidence="1" type="ORF">SAMN06265337_0400</name>
</gene>
<dbReference type="AlphaFoldDB" id="A0A212T526"/>
<organism evidence="1 2">
    <name type="scientific">Hymenobacter gelipurpurascens</name>
    <dbReference type="NCBI Taxonomy" id="89968"/>
    <lineage>
        <taxon>Bacteria</taxon>
        <taxon>Pseudomonadati</taxon>
        <taxon>Bacteroidota</taxon>
        <taxon>Cytophagia</taxon>
        <taxon>Cytophagales</taxon>
        <taxon>Hymenobacteraceae</taxon>
        <taxon>Hymenobacter</taxon>
    </lineage>
</organism>
<accession>A0A212T526</accession>
<dbReference type="Proteomes" id="UP000198131">
    <property type="component" value="Unassembled WGS sequence"/>
</dbReference>
<proteinExistence type="predicted"/>
<reference evidence="2" key="1">
    <citation type="submission" date="2017-06" db="EMBL/GenBank/DDBJ databases">
        <authorList>
            <person name="Varghese N."/>
            <person name="Submissions S."/>
        </authorList>
    </citation>
    <scope>NUCLEOTIDE SEQUENCE [LARGE SCALE GENOMIC DNA]</scope>
    <source>
        <strain evidence="2">DSM 11116</strain>
    </source>
</reference>
<protein>
    <submittedName>
        <fullName evidence="1">Gliding motility-associated C-terminal domain-containing protein</fullName>
    </submittedName>
</protein>
<sequence>MELQYRSGSTYTLTLNLYFDAINGNPGALDQQLTASIFDKVNNRRMQNVSLPLVGNTFVQYTNPACTSASLSTRKLVYSREIILDADLYTSTAGYYAAIERCCRNNGISNIVSPGAAAQTFYLEFPAVVRNRQRFIDSTPRIFPPLGDYACKGEMFYYDFSGQDADGDSLAYDLVTPLNGSASDFDPAPFQASPAPYRLINWKPGLSTTNQIPGAPTLTIDARTGRLMVRPSQLGLFVFGVRCTEYRNKVKIGETRRDFQLYTLDCPRNTKPSLQVFNQVGGRAYQPKLDTLRLIPGGNRCITMRFTDPDAGSRLTLTTLPVNFSGLAPTFTTTTTGTVHAPGAPDTLSATLCFPECQDTQGKVYLLDVIVADNGCSLPKKDTIRVAFTAIPPANTPPVLTSTFPSEATPATTPIIVRIPVGATYTADLTGTDADGNPLTMTAVGQRFDLAAAGMRFTAQNGTGRANGTFTWLASCEAAQLQDNLTVTFQLQETVRCTPKPQTRTVQFMVVPAPDTTNFLPPNIITPNGDGKNDAFELTQLPPDLCDGRFGGIKIFSRWGNEVFHSPARTFRWNGSGSAGVYYYLITFTDGRRYKGWLQVLP</sequence>
<dbReference type="Pfam" id="PF13585">
    <property type="entry name" value="CHU_C"/>
    <property type="match status" value="1"/>
</dbReference>
<evidence type="ECO:0000313" key="1">
    <source>
        <dbReference type="EMBL" id="SNC61119.1"/>
    </source>
</evidence>
<keyword evidence="2" id="KW-1185">Reference proteome</keyword>
<dbReference type="EMBL" id="FYEW01000001">
    <property type="protein sequence ID" value="SNC61119.1"/>
    <property type="molecule type" value="Genomic_DNA"/>
</dbReference>